<dbReference type="RefSeq" id="WP_378250368.1">
    <property type="nucleotide sequence ID" value="NZ_JBHSKF010000017.1"/>
</dbReference>
<dbReference type="InterPro" id="IPR014284">
    <property type="entry name" value="RNA_pol_sigma-70_dom"/>
</dbReference>
<dbReference type="EMBL" id="JBHSKF010000017">
    <property type="protein sequence ID" value="MFC5290476.1"/>
    <property type="molecule type" value="Genomic_DNA"/>
</dbReference>
<dbReference type="SUPFAM" id="SSF88659">
    <property type="entry name" value="Sigma3 and sigma4 domains of RNA polymerase sigma factors"/>
    <property type="match status" value="1"/>
</dbReference>
<keyword evidence="9" id="KW-1185">Reference proteome</keyword>
<dbReference type="CDD" id="cd06171">
    <property type="entry name" value="Sigma70_r4"/>
    <property type="match status" value="1"/>
</dbReference>
<dbReference type="InterPro" id="IPR013324">
    <property type="entry name" value="RNA_pol_sigma_r3/r4-like"/>
</dbReference>
<feature type="domain" description="RNA polymerase sigma-70 region 2" evidence="6">
    <location>
        <begin position="12"/>
        <end position="78"/>
    </location>
</feature>
<dbReference type="InterPro" id="IPR013325">
    <property type="entry name" value="RNA_pol_sigma_r2"/>
</dbReference>
<evidence type="ECO:0000313" key="9">
    <source>
        <dbReference type="Proteomes" id="UP001596157"/>
    </source>
</evidence>
<keyword evidence="4" id="KW-0238">DNA-binding</keyword>
<evidence type="ECO:0000256" key="2">
    <source>
        <dbReference type="ARBA" id="ARBA00023015"/>
    </source>
</evidence>
<sequence length="168" mass="18731">MGWDADFTRCFDDCARSVRFTAFLLCGNHHEAEDIVQSAFLKLYLAGPRLGLHGDLEPYVRQVAVRTFLAERRRARWRRERLTDAVPDLPVPAMLGEDRQAVWSALAALPPRQRATVVLRFWHDLSITDAADALGCSEGNVKSQTAKALATLRARLGPTYAPITAGDR</sequence>
<dbReference type="InterPro" id="IPR036388">
    <property type="entry name" value="WH-like_DNA-bd_sf"/>
</dbReference>
<dbReference type="NCBIfam" id="TIGR02983">
    <property type="entry name" value="SigE-fam_strep"/>
    <property type="match status" value="1"/>
</dbReference>
<dbReference type="NCBIfam" id="TIGR02937">
    <property type="entry name" value="sigma70-ECF"/>
    <property type="match status" value="1"/>
</dbReference>
<dbReference type="PANTHER" id="PTHR43133:SF50">
    <property type="entry name" value="ECF RNA POLYMERASE SIGMA FACTOR SIGM"/>
    <property type="match status" value="1"/>
</dbReference>
<evidence type="ECO:0000256" key="1">
    <source>
        <dbReference type="ARBA" id="ARBA00010641"/>
    </source>
</evidence>
<dbReference type="PANTHER" id="PTHR43133">
    <property type="entry name" value="RNA POLYMERASE ECF-TYPE SIGMA FACTO"/>
    <property type="match status" value="1"/>
</dbReference>
<dbReference type="InterPro" id="IPR039425">
    <property type="entry name" value="RNA_pol_sigma-70-like"/>
</dbReference>
<comment type="caution">
    <text evidence="8">The sequence shown here is derived from an EMBL/GenBank/DDBJ whole genome shotgun (WGS) entry which is preliminary data.</text>
</comment>
<accession>A0ABW0EWB8</accession>
<reference evidence="9" key="1">
    <citation type="journal article" date="2019" name="Int. J. Syst. Evol. Microbiol.">
        <title>The Global Catalogue of Microorganisms (GCM) 10K type strain sequencing project: providing services to taxonomists for standard genome sequencing and annotation.</title>
        <authorList>
            <consortium name="The Broad Institute Genomics Platform"/>
            <consortium name="The Broad Institute Genome Sequencing Center for Infectious Disease"/>
            <person name="Wu L."/>
            <person name="Ma J."/>
        </authorList>
    </citation>
    <scope>NUCLEOTIDE SEQUENCE [LARGE SCALE GENOMIC DNA]</scope>
    <source>
        <strain evidence="9">CCUG 59778</strain>
    </source>
</reference>
<dbReference type="Pfam" id="PF08281">
    <property type="entry name" value="Sigma70_r4_2"/>
    <property type="match status" value="1"/>
</dbReference>
<keyword evidence="3" id="KW-0731">Sigma factor</keyword>
<dbReference type="Gene3D" id="1.10.10.10">
    <property type="entry name" value="Winged helix-like DNA-binding domain superfamily/Winged helix DNA-binding domain"/>
    <property type="match status" value="1"/>
</dbReference>
<feature type="domain" description="RNA polymerase sigma factor 70 region 4 type 2" evidence="7">
    <location>
        <begin position="99"/>
        <end position="152"/>
    </location>
</feature>
<comment type="similarity">
    <text evidence="1">Belongs to the sigma-70 factor family. ECF subfamily.</text>
</comment>
<evidence type="ECO:0000259" key="7">
    <source>
        <dbReference type="Pfam" id="PF08281"/>
    </source>
</evidence>
<evidence type="ECO:0000256" key="4">
    <source>
        <dbReference type="ARBA" id="ARBA00023125"/>
    </source>
</evidence>
<dbReference type="Pfam" id="PF04542">
    <property type="entry name" value="Sigma70_r2"/>
    <property type="match status" value="1"/>
</dbReference>
<keyword evidence="2" id="KW-0805">Transcription regulation</keyword>
<organism evidence="8 9">
    <name type="scientific">Actinokineospora guangxiensis</name>
    <dbReference type="NCBI Taxonomy" id="1490288"/>
    <lineage>
        <taxon>Bacteria</taxon>
        <taxon>Bacillati</taxon>
        <taxon>Actinomycetota</taxon>
        <taxon>Actinomycetes</taxon>
        <taxon>Pseudonocardiales</taxon>
        <taxon>Pseudonocardiaceae</taxon>
        <taxon>Actinokineospora</taxon>
    </lineage>
</organism>
<keyword evidence="5" id="KW-0804">Transcription</keyword>
<dbReference type="SUPFAM" id="SSF88946">
    <property type="entry name" value="Sigma2 domain of RNA polymerase sigma factors"/>
    <property type="match status" value="1"/>
</dbReference>
<protein>
    <submittedName>
        <fullName evidence="8">SigE family RNA polymerase sigma factor</fullName>
    </submittedName>
</protein>
<proteinExistence type="inferred from homology"/>
<evidence type="ECO:0000313" key="8">
    <source>
        <dbReference type="EMBL" id="MFC5290476.1"/>
    </source>
</evidence>
<evidence type="ECO:0000256" key="5">
    <source>
        <dbReference type="ARBA" id="ARBA00023163"/>
    </source>
</evidence>
<gene>
    <name evidence="8" type="ORF">ACFPM7_25775</name>
</gene>
<evidence type="ECO:0000259" key="6">
    <source>
        <dbReference type="Pfam" id="PF04542"/>
    </source>
</evidence>
<dbReference type="Gene3D" id="1.10.1740.10">
    <property type="match status" value="1"/>
</dbReference>
<dbReference type="InterPro" id="IPR014325">
    <property type="entry name" value="RNA_pol_sigma-E_actinobac"/>
</dbReference>
<evidence type="ECO:0000256" key="3">
    <source>
        <dbReference type="ARBA" id="ARBA00023082"/>
    </source>
</evidence>
<dbReference type="InterPro" id="IPR007627">
    <property type="entry name" value="RNA_pol_sigma70_r2"/>
</dbReference>
<name>A0ABW0EWB8_9PSEU</name>
<dbReference type="Proteomes" id="UP001596157">
    <property type="component" value="Unassembled WGS sequence"/>
</dbReference>
<dbReference type="InterPro" id="IPR013249">
    <property type="entry name" value="RNA_pol_sigma70_r4_t2"/>
</dbReference>